<sequence>MEQEKILSMILSKLDNIEKDQKEMKKEQQKMNNRFDKLEQGQEVIKKDIKEIKSIQKTIQEFMLSTEKAIEKYEQDHIFIEKFKKVAGE</sequence>
<dbReference type="STRING" id="36842.SAMN02194393_01532"/>
<protein>
    <submittedName>
        <fullName evidence="2">Uncharacterized protein</fullName>
    </submittedName>
</protein>
<feature type="coiled-coil region" evidence="1">
    <location>
        <begin position="7"/>
        <end position="41"/>
    </location>
</feature>
<keyword evidence="3" id="KW-1185">Reference proteome</keyword>
<evidence type="ECO:0000313" key="3">
    <source>
        <dbReference type="Proteomes" id="UP000190285"/>
    </source>
</evidence>
<dbReference type="AlphaFoldDB" id="A0A1T5K1C1"/>
<evidence type="ECO:0000256" key="1">
    <source>
        <dbReference type="SAM" id="Coils"/>
    </source>
</evidence>
<name>A0A1T5K1C1_9FIRM</name>
<evidence type="ECO:0000313" key="2">
    <source>
        <dbReference type="EMBL" id="SKC57340.1"/>
    </source>
</evidence>
<dbReference type="OrthoDB" id="2088077at2"/>
<dbReference type="Proteomes" id="UP000190285">
    <property type="component" value="Unassembled WGS sequence"/>
</dbReference>
<accession>A0A1T5K1C1</accession>
<dbReference type="EMBL" id="FUZT01000003">
    <property type="protein sequence ID" value="SKC57340.1"/>
    <property type="molecule type" value="Genomic_DNA"/>
</dbReference>
<proteinExistence type="predicted"/>
<keyword evidence="1" id="KW-0175">Coiled coil</keyword>
<reference evidence="2 3" key="1">
    <citation type="submission" date="2017-02" db="EMBL/GenBank/DDBJ databases">
        <authorList>
            <person name="Peterson S.W."/>
        </authorList>
    </citation>
    <scope>NUCLEOTIDE SEQUENCE [LARGE SCALE GENOMIC DNA]</scope>
    <source>
        <strain evidence="2 3">M1</strain>
    </source>
</reference>
<gene>
    <name evidence="2" type="ORF">SAMN02194393_01532</name>
</gene>
<dbReference type="RefSeq" id="WP_079490594.1">
    <property type="nucleotide sequence ID" value="NZ_FUZT01000003.1"/>
</dbReference>
<organism evidence="2 3">
    <name type="scientific">Maledivibacter halophilus</name>
    <dbReference type="NCBI Taxonomy" id="36842"/>
    <lineage>
        <taxon>Bacteria</taxon>
        <taxon>Bacillati</taxon>
        <taxon>Bacillota</taxon>
        <taxon>Clostridia</taxon>
        <taxon>Peptostreptococcales</taxon>
        <taxon>Caminicellaceae</taxon>
        <taxon>Maledivibacter</taxon>
    </lineage>
</organism>